<dbReference type="EMBL" id="FOTQ01000008">
    <property type="protein sequence ID" value="SFM54267.1"/>
    <property type="molecule type" value="Genomic_DNA"/>
</dbReference>
<evidence type="ECO:0008006" key="4">
    <source>
        <dbReference type="Google" id="ProtNLM"/>
    </source>
</evidence>
<evidence type="ECO:0000313" key="2">
    <source>
        <dbReference type="EMBL" id="SFM54267.1"/>
    </source>
</evidence>
<sequence>MRKDIETQAEQSHLLGDQSEIVGDDPIATAFKNGRPVDMENEDLLEEAGEGAATRPPAQGEAPNARIKPGSDVASRLMVAPVVALGHDSGNYYFIPPSGQLRKLSAEQLEGGRGVKALFAGNGPDVEEWCRSEFPARNNDWCHKQAGMWIIEKCNAKGVFDPSSADLRSIGVWRDQDKCAVAHCGDMLFRPDGKSLSVAAHHAKHVTVGARPIAAPDFDRLPFDSLNRLMHEIERLWGWQRDVDASIWFGWVAAASLGGFPNWRTHLYVHGSRGSGKSKLIELADCLLGDLSGEVINDATEAGLRQSRNNQARPLLIDEFEPDDNPRNSSRQDSMLALFRRMSGEKGGRISRGGSDHSAVSFRMLGSAYVTSINHIHLEPQDRSRFAVLELGSIPKHKDPMAAAGDLERLFAQCATYSQKFRGRLLQQSVRWDDTHKAISAKAQSIGADPRQAATAATILTGLDLALFDGQIDQLRLDDLQAALEILISDSAEADEGSEGRDVLDHLLSTSLSLDHGVKRTVRELICSDKDQEQILGVDDAGGALRRHGIFVDSKKRLVSLRTGRSTPTAKLYADTKWRNGAHSSALQKLEGVVRPKNSIRLAPNEQHRVVQVPFACLGFAEG</sequence>
<dbReference type="AlphaFoldDB" id="A0A1I4RPT5"/>
<dbReference type="Proteomes" id="UP000199144">
    <property type="component" value="Unassembled WGS sequence"/>
</dbReference>
<dbReference type="OrthoDB" id="7208869at2"/>
<evidence type="ECO:0000313" key="3">
    <source>
        <dbReference type="Proteomes" id="UP000199144"/>
    </source>
</evidence>
<evidence type="ECO:0000256" key="1">
    <source>
        <dbReference type="SAM" id="MobiDB-lite"/>
    </source>
</evidence>
<dbReference type="RefSeq" id="WP_093095546.1">
    <property type="nucleotide sequence ID" value="NZ_FOTQ01000008.1"/>
</dbReference>
<protein>
    <recommendedName>
        <fullName evidence="4">DNA primase/helicase</fullName>
    </recommendedName>
</protein>
<reference evidence="2 3" key="1">
    <citation type="submission" date="2016-10" db="EMBL/GenBank/DDBJ databases">
        <authorList>
            <person name="de Groot N.N."/>
        </authorList>
    </citation>
    <scope>NUCLEOTIDE SEQUENCE [LARGE SCALE GENOMIC DNA]</scope>
    <source>
        <strain evidence="2 3">DSM 15283</strain>
    </source>
</reference>
<gene>
    <name evidence="2" type="ORF">SAMN04488042_108170</name>
</gene>
<name>A0A1I4RPT5_9RHOB</name>
<dbReference type="STRING" id="254406.SAMN04488042_108170"/>
<proteinExistence type="predicted"/>
<feature type="region of interest" description="Disordered" evidence="1">
    <location>
        <begin position="1"/>
        <end position="67"/>
    </location>
</feature>
<keyword evidence="3" id="KW-1185">Reference proteome</keyword>
<organism evidence="2 3">
    <name type="scientific">Shimia aestuarii</name>
    <dbReference type="NCBI Taxonomy" id="254406"/>
    <lineage>
        <taxon>Bacteria</taxon>
        <taxon>Pseudomonadati</taxon>
        <taxon>Pseudomonadota</taxon>
        <taxon>Alphaproteobacteria</taxon>
        <taxon>Rhodobacterales</taxon>
        <taxon>Roseobacteraceae</taxon>
    </lineage>
</organism>
<feature type="compositionally biased region" description="Acidic residues" evidence="1">
    <location>
        <begin position="39"/>
        <end position="49"/>
    </location>
</feature>
<accession>A0A1I4RPT5</accession>